<dbReference type="InterPro" id="IPR011234">
    <property type="entry name" value="Fumarylacetoacetase-like_C"/>
</dbReference>
<evidence type="ECO:0000256" key="1">
    <source>
        <dbReference type="ARBA" id="ARBA00010211"/>
    </source>
</evidence>
<proteinExistence type="inferred from homology"/>
<evidence type="ECO:0000259" key="3">
    <source>
        <dbReference type="Pfam" id="PF01557"/>
    </source>
</evidence>
<dbReference type="OrthoDB" id="9779415at2"/>
<dbReference type="AlphaFoldDB" id="A0A1I0RFF0"/>
<dbReference type="Proteomes" id="UP000199310">
    <property type="component" value="Unassembled WGS sequence"/>
</dbReference>
<dbReference type="PANTHER" id="PTHR42796">
    <property type="entry name" value="FUMARYLACETOACETATE HYDROLASE DOMAIN-CONTAINING PROTEIN 2A-RELATED"/>
    <property type="match status" value="1"/>
</dbReference>
<protein>
    <submittedName>
        <fullName evidence="4">2-dehydro-3-deoxy-D-arabinonate dehydratase</fullName>
    </submittedName>
</protein>
<dbReference type="GO" id="GO:0046872">
    <property type="term" value="F:metal ion binding"/>
    <property type="evidence" value="ECO:0007669"/>
    <property type="project" value="UniProtKB-KW"/>
</dbReference>
<dbReference type="Gene3D" id="3.90.850.10">
    <property type="entry name" value="Fumarylacetoacetase-like, C-terminal domain"/>
    <property type="match status" value="1"/>
</dbReference>
<dbReference type="InterPro" id="IPR051121">
    <property type="entry name" value="FAH"/>
</dbReference>
<name>A0A1I0RFF0_9BACT</name>
<dbReference type="RefSeq" id="WP_089895602.1">
    <property type="nucleotide sequence ID" value="NZ_FOJG01000001.1"/>
</dbReference>
<sequence>MDIIRIYKTTRILLIAHRDEYYTIAASWNDFVNREGLYQQVLNDLKGLSPIDKTTADILLAEELMPPIGSQEVWAAGVTYYRSRTARMEESEISGGATFYDKVYVAERPELFFKATPHRVSGHRQTVYIRQDSSWDVPEPELTLFISSHGTIEGYTIGNDMSSRSIEGENPLYLPQAKVYEKCAGLGPCLMVPDAPIPPDTLIHMSIYRNNQLQYTDNVPISQMKRSHEELVSFLYRGCAFPEGCFLMTGTCLVPGNDFTLQDNDRVEISIDHIGQLINDVQTCRL</sequence>
<evidence type="ECO:0000313" key="4">
    <source>
        <dbReference type="EMBL" id="SEW39636.1"/>
    </source>
</evidence>
<gene>
    <name evidence="4" type="ORF">SAMN04488122_2768</name>
</gene>
<dbReference type="GO" id="GO:0003824">
    <property type="term" value="F:catalytic activity"/>
    <property type="evidence" value="ECO:0007669"/>
    <property type="project" value="InterPro"/>
</dbReference>
<evidence type="ECO:0000256" key="2">
    <source>
        <dbReference type="ARBA" id="ARBA00022723"/>
    </source>
</evidence>
<organism evidence="4 5">
    <name type="scientific">Chitinophaga arvensicola</name>
    <dbReference type="NCBI Taxonomy" id="29529"/>
    <lineage>
        <taxon>Bacteria</taxon>
        <taxon>Pseudomonadati</taxon>
        <taxon>Bacteroidota</taxon>
        <taxon>Chitinophagia</taxon>
        <taxon>Chitinophagales</taxon>
        <taxon>Chitinophagaceae</taxon>
        <taxon>Chitinophaga</taxon>
    </lineage>
</organism>
<dbReference type="GO" id="GO:0044281">
    <property type="term" value="P:small molecule metabolic process"/>
    <property type="evidence" value="ECO:0007669"/>
    <property type="project" value="UniProtKB-ARBA"/>
</dbReference>
<dbReference type="SUPFAM" id="SSF56529">
    <property type="entry name" value="FAH"/>
    <property type="match status" value="1"/>
</dbReference>
<keyword evidence="5" id="KW-1185">Reference proteome</keyword>
<dbReference type="PANTHER" id="PTHR42796:SF7">
    <property type="entry name" value="2-DEHYDRO-3-DEOXY-D-ARABINONATE DEHYDRATASE"/>
    <property type="match status" value="1"/>
</dbReference>
<dbReference type="Pfam" id="PF01557">
    <property type="entry name" value="FAA_hydrolase"/>
    <property type="match status" value="1"/>
</dbReference>
<dbReference type="EMBL" id="FOJG01000001">
    <property type="protein sequence ID" value="SEW39636.1"/>
    <property type="molecule type" value="Genomic_DNA"/>
</dbReference>
<dbReference type="STRING" id="29529.SAMN04488122_2768"/>
<accession>A0A1I0RFF0</accession>
<evidence type="ECO:0000313" key="5">
    <source>
        <dbReference type="Proteomes" id="UP000199310"/>
    </source>
</evidence>
<feature type="domain" description="Fumarylacetoacetase-like C-terminal" evidence="3">
    <location>
        <begin position="109"/>
        <end position="282"/>
    </location>
</feature>
<dbReference type="InterPro" id="IPR036663">
    <property type="entry name" value="Fumarylacetoacetase_C_sf"/>
</dbReference>
<comment type="similarity">
    <text evidence="1">Belongs to the FAH family.</text>
</comment>
<keyword evidence="2" id="KW-0479">Metal-binding</keyword>
<reference evidence="5" key="1">
    <citation type="submission" date="2016-10" db="EMBL/GenBank/DDBJ databases">
        <authorList>
            <person name="Varghese N."/>
            <person name="Submissions S."/>
        </authorList>
    </citation>
    <scope>NUCLEOTIDE SEQUENCE [LARGE SCALE GENOMIC DNA]</scope>
    <source>
        <strain evidence="5">DSM 3695</strain>
    </source>
</reference>